<keyword evidence="1" id="KW-1133">Transmembrane helix</keyword>
<organism evidence="2 3">
    <name type="scientific">Psychrosphaera haliotis</name>
    <dbReference type="NCBI Taxonomy" id="555083"/>
    <lineage>
        <taxon>Bacteria</taxon>
        <taxon>Pseudomonadati</taxon>
        <taxon>Pseudomonadota</taxon>
        <taxon>Gammaproteobacteria</taxon>
        <taxon>Alteromonadales</taxon>
        <taxon>Pseudoalteromonadaceae</taxon>
        <taxon>Psychrosphaera</taxon>
    </lineage>
</organism>
<evidence type="ECO:0000313" key="2">
    <source>
        <dbReference type="EMBL" id="MUH71338.1"/>
    </source>
</evidence>
<feature type="transmembrane region" description="Helical" evidence="1">
    <location>
        <begin position="186"/>
        <end position="207"/>
    </location>
</feature>
<feature type="transmembrane region" description="Helical" evidence="1">
    <location>
        <begin position="295"/>
        <end position="315"/>
    </location>
</feature>
<feature type="transmembrane region" description="Helical" evidence="1">
    <location>
        <begin position="65"/>
        <end position="85"/>
    </location>
</feature>
<evidence type="ECO:0000256" key="1">
    <source>
        <dbReference type="SAM" id="Phobius"/>
    </source>
</evidence>
<comment type="caution">
    <text evidence="2">The sequence shown here is derived from an EMBL/GenBank/DDBJ whole genome shotgun (WGS) entry which is preliminary data.</text>
</comment>
<dbReference type="RefSeq" id="WP_155693977.1">
    <property type="nucleotide sequence ID" value="NZ_WOCD01000001.1"/>
</dbReference>
<proteinExistence type="predicted"/>
<feature type="transmembrane region" description="Helical" evidence="1">
    <location>
        <begin position="265"/>
        <end position="286"/>
    </location>
</feature>
<keyword evidence="1" id="KW-0812">Transmembrane</keyword>
<evidence type="ECO:0008006" key="4">
    <source>
        <dbReference type="Google" id="ProtNLM"/>
    </source>
</evidence>
<feature type="transmembrane region" description="Helical" evidence="1">
    <location>
        <begin position="327"/>
        <end position="345"/>
    </location>
</feature>
<keyword evidence="1" id="KW-0472">Membrane</keyword>
<feature type="transmembrane region" description="Helical" evidence="1">
    <location>
        <begin position="97"/>
        <end position="114"/>
    </location>
</feature>
<name>A0A6N8F578_9GAMM</name>
<dbReference type="Proteomes" id="UP000439994">
    <property type="component" value="Unassembled WGS sequence"/>
</dbReference>
<evidence type="ECO:0000313" key="3">
    <source>
        <dbReference type="Proteomes" id="UP000439994"/>
    </source>
</evidence>
<protein>
    <recommendedName>
        <fullName evidence="4">Glycosyltransferase RgtA/B/C/D-like domain-containing protein</fullName>
    </recommendedName>
</protein>
<dbReference type="EMBL" id="WOCD01000001">
    <property type="protein sequence ID" value="MUH71338.1"/>
    <property type="molecule type" value="Genomic_DNA"/>
</dbReference>
<accession>A0A6N8F578</accession>
<keyword evidence="3" id="KW-1185">Reference proteome</keyword>
<dbReference type="OrthoDB" id="6200718at2"/>
<dbReference type="AlphaFoldDB" id="A0A6N8F578"/>
<feature type="transmembrane region" description="Helical" evidence="1">
    <location>
        <begin position="150"/>
        <end position="174"/>
    </location>
</feature>
<reference evidence="2 3" key="1">
    <citation type="submission" date="2019-11" db="EMBL/GenBank/DDBJ databases">
        <title>P. haliotis isolates from Z. marina roots.</title>
        <authorList>
            <person name="Cohen M."/>
            <person name="Jospin G."/>
            <person name="Eisen J.A."/>
            <person name="Coil D.A."/>
        </authorList>
    </citation>
    <scope>NUCLEOTIDE SEQUENCE [LARGE SCALE GENOMIC DNA]</scope>
    <source>
        <strain evidence="2 3">UCD-MCMsp1aY</strain>
    </source>
</reference>
<sequence>MTRRNFLVLLLIAKVIFCFISWYIIGGITKLGDTQDYLRGYFLFRESWTSTAFIMSITGKLFSSLVGYNVIANFPLMLLGFYGIYLGTKQLVLTNSQWFGLLVCLCFPSTLMWTSIHSKEAVLNLFFGVLAFLLIKRLNGETWNVKEKVMLLITFALISFFKPLYAPAVFWFAFYSSTYNLRVKKLLITLTISLLGIASFIALLYIFEQELASYLQTFHRNFSATGELTRVGRVWQTVDDFLLDALNGMLIAFVGPTFNEAADKITLLPFFFEGIATLFIFAVLLLKSVAAPQGMYVHTFFMLFGGVVLFFFAQYPLGFFNPGSALRYKQAFQPFLFIMFFYFAFSSRNGQVNAQKSGQKYVS</sequence>
<gene>
    <name evidence="2" type="ORF">GNP35_01800</name>
</gene>
<feature type="transmembrane region" description="Helical" evidence="1">
    <location>
        <begin position="6"/>
        <end position="25"/>
    </location>
</feature>